<evidence type="ECO:0000313" key="3">
    <source>
        <dbReference type="EMBL" id="NOK33887.1"/>
    </source>
</evidence>
<sequence length="617" mass="67408">MALNPNLAKLAATALVKGRYKKQIKRIKESGSETDCIEEAVDGVIKKLPTASPGALVVYGDPQSGKTEMMICLTAKLLDSGHKTIVHLMNDSVDLLMQNLDRFKLAGLAPAPRNSSDLANSPLVSGHEAVVFCKKNAKDLAKLISALSEAGPIIVIDDEADYATPNAKINAKEKTKINALIAKLLENKGRYIGVTATPARLNLNNTFNTKTETWVRFRPHSAYTGQDHFFPLNGPVPYRLTLLSGPGSADDARNAFARFLVTVAYLNTTAEANGKKEENYSFLVHTSGKTDDHTADRKIIETAMTALVGGSGPKFDELLEVIYQKAKALYPAANAVKLTKYVVANASRSAFVVLNNKRDRATAGDKPTVPTCPFTVIIGGNIVSRGVTFPNLLAMFFTRDVATKLQQDTYIQRARMFGARGKYLEHFELTIPKHLYDDWHRCFVFHRLALQAIQDNKASPVWIGDPRISIASSSSIDRSTVDLNKGEMSFQIFDCPDLKKLDDVVDANPTDLGTLKKLAALIGGALPKYLIDYLEAALKEKPGTLAIHASSSIAGYGKSAKQDAISRTRGFLGKPQLEEKRFPGAIHHVKILHNGKGKARVFYKNLGGVQFVQNLKT</sequence>
<dbReference type="EMBL" id="JABFJV010000050">
    <property type="protein sequence ID" value="NOK33887.1"/>
    <property type="molecule type" value="Genomic_DNA"/>
</dbReference>
<evidence type="ECO:0000313" key="4">
    <source>
        <dbReference type="Proteomes" id="UP000563426"/>
    </source>
</evidence>
<dbReference type="Pfam" id="PF18766">
    <property type="entry name" value="SWI2_SNF2"/>
    <property type="match status" value="1"/>
</dbReference>
<keyword evidence="3" id="KW-0547">Nucleotide-binding</keyword>
<dbReference type="AlphaFoldDB" id="A0A7Y4KHG9"/>
<evidence type="ECO:0000259" key="2">
    <source>
        <dbReference type="Pfam" id="PF18766"/>
    </source>
</evidence>
<keyword evidence="3" id="KW-0067">ATP-binding</keyword>
<comment type="caution">
    <text evidence="3">The sequence shown here is derived from an EMBL/GenBank/DDBJ whole genome shotgun (WGS) entry which is preliminary data.</text>
</comment>
<dbReference type="Proteomes" id="UP000563426">
    <property type="component" value="Unassembled WGS sequence"/>
</dbReference>
<organism evidence="3 4">
    <name type="scientific">Corallococcus exercitus</name>
    <dbReference type="NCBI Taxonomy" id="2316736"/>
    <lineage>
        <taxon>Bacteria</taxon>
        <taxon>Pseudomonadati</taxon>
        <taxon>Myxococcota</taxon>
        <taxon>Myxococcia</taxon>
        <taxon>Myxococcales</taxon>
        <taxon>Cystobacterineae</taxon>
        <taxon>Myxococcaceae</taxon>
        <taxon>Corallococcus</taxon>
    </lineage>
</organism>
<keyword evidence="3" id="KW-0347">Helicase</keyword>
<proteinExistence type="predicted"/>
<dbReference type="GO" id="GO:0004386">
    <property type="term" value="F:helicase activity"/>
    <property type="evidence" value="ECO:0007669"/>
    <property type="project" value="UniProtKB-KW"/>
</dbReference>
<dbReference type="Pfam" id="PF10593">
    <property type="entry name" value="Z1"/>
    <property type="match status" value="1"/>
</dbReference>
<dbReference type="InterPro" id="IPR027417">
    <property type="entry name" value="P-loop_NTPase"/>
</dbReference>
<reference evidence="3 4" key="1">
    <citation type="submission" date="2020-05" db="EMBL/GenBank/DDBJ databases">
        <authorList>
            <person name="Whitworth D."/>
        </authorList>
    </citation>
    <scope>NUCLEOTIDE SEQUENCE [LARGE SCALE GENOMIC DNA]</scope>
    <source>
        <strain evidence="3 4">AB043B</strain>
    </source>
</reference>
<dbReference type="InterPro" id="IPR040980">
    <property type="entry name" value="SWI2_SNF2"/>
</dbReference>
<name>A0A7Y4KHG9_9BACT</name>
<accession>A0A7Y4KHG9</accession>
<dbReference type="InterPro" id="IPR018310">
    <property type="entry name" value="Put_endonuclease_Z1-dom"/>
</dbReference>
<dbReference type="Gene3D" id="3.40.50.300">
    <property type="entry name" value="P-loop containing nucleotide triphosphate hydrolases"/>
    <property type="match status" value="1"/>
</dbReference>
<evidence type="ECO:0000259" key="1">
    <source>
        <dbReference type="Pfam" id="PF10593"/>
    </source>
</evidence>
<dbReference type="SUPFAM" id="SSF52540">
    <property type="entry name" value="P-loop containing nucleoside triphosphate hydrolases"/>
    <property type="match status" value="1"/>
</dbReference>
<feature type="domain" description="SWI2/SNF2 ATPase" evidence="2">
    <location>
        <begin position="41"/>
        <end position="208"/>
    </location>
</feature>
<gene>
    <name evidence="3" type="ORF">HMI49_11820</name>
</gene>
<keyword evidence="3" id="KW-0378">Hydrolase</keyword>
<protein>
    <submittedName>
        <fullName evidence="3">DNA helicase</fullName>
    </submittedName>
</protein>
<keyword evidence="4" id="KW-1185">Reference proteome</keyword>
<feature type="domain" description="Putative endonuclease Z1" evidence="1">
    <location>
        <begin position="253"/>
        <end position="446"/>
    </location>
</feature>